<evidence type="ECO:0000313" key="3">
    <source>
        <dbReference type="Proteomes" id="UP000515159"/>
    </source>
</evidence>
<keyword evidence="2" id="KW-0812">Transmembrane</keyword>
<accession>A0A6P8PQT5</accession>
<dbReference type="GO" id="GO:0005886">
    <property type="term" value="C:plasma membrane"/>
    <property type="evidence" value="ECO:0007669"/>
    <property type="project" value="TreeGrafter"/>
</dbReference>
<keyword evidence="2" id="KW-1133">Transmembrane helix</keyword>
<dbReference type="GO" id="GO:0042113">
    <property type="term" value="P:B cell activation"/>
    <property type="evidence" value="ECO:0007669"/>
    <property type="project" value="InterPro"/>
</dbReference>
<dbReference type="FunCoup" id="A0A6P8PQT5">
    <property type="interactions" value="136"/>
</dbReference>
<protein>
    <submittedName>
        <fullName evidence="4">Linker for activation of T-cells family member 2 isoform X1</fullName>
    </submittedName>
</protein>
<feature type="region of interest" description="Disordered" evidence="1">
    <location>
        <begin position="155"/>
        <end position="174"/>
    </location>
</feature>
<dbReference type="GO" id="GO:0019722">
    <property type="term" value="P:calcium-mediated signaling"/>
    <property type="evidence" value="ECO:0007669"/>
    <property type="project" value="TreeGrafter"/>
</dbReference>
<evidence type="ECO:0000313" key="4">
    <source>
        <dbReference type="RefSeq" id="XP_033777068.1"/>
    </source>
</evidence>
<evidence type="ECO:0000256" key="2">
    <source>
        <dbReference type="SAM" id="Phobius"/>
    </source>
</evidence>
<dbReference type="OrthoDB" id="9447847at2759"/>
<reference evidence="4" key="1">
    <citation type="submission" date="2025-08" db="UniProtKB">
        <authorList>
            <consortium name="RefSeq"/>
        </authorList>
    </citation>
    <scope>IDENTIFICATION</scope>
</reference>
<dbReference type="InterPro" id="IPR031428">
    <property type="entry name" value="LAT2"/>
</dbReference>
<dbReference type="KEGG" id="gsh:117348747"/>
<dbReference type="GO" id="GO:0050853">
    <property type="term" value="P:B cell receptor signaling pathway"/>
    <property type="evidence" value="ECO:0007669"/>
    <property type="project" value="TreeGrafter"/>
</dbReference>
<keyword evidence="3" id="KW-1185">Reference proteome</keyword>
<dbReference type="InParanoid" id="A0A6P8PQT5"/>
<dbReference type="CTD" id="7462"/>
<evidence type="ECO:0000256" key="1">
    <source>
        <dbReference type="SAM" id="MobiDB-lite"/>
    </source>
</evidence>
<dbReference type="Pfam" id="PF15703">
    <property type="entry name" value="LAT2"/>
    <property type="match status" value="1"/>
</dbReference>
<organism evidence="3 4">
    <name type="scientific">Geotrypetes seraphini</name>
    <name type="common">Gaboon caecilian</name>
    <name type="synonym">Caecilia seraphini</name>
    <dbReference type="NCBI Taxonomy" id="260995"/>
    <lineage>
        <taxon>Eukaryota</taxon>
        <taxon>Metazoa</taxon>
        <taxon>Chordata</taxon>
        <taxon>Craniata</taxon>
        <taxon>Vertebrata</taxon>
        <taxon>Euteleostomi</taxon>
        <taxon>Amphibia</taxon>
        <taxon>Gymnophiona</taxon>
        <taxon>Geotrypetes</taxon>
    </lineage>
</organism>
<dbReference type="RefSeq" id="XP_033777068.1">
    <property type="nucleotide sequence ID" value="XM_033921177.1"/>
</dbReference>
<feature type="region of interest" description="Disordered" evidence="1">
    <location>
        <begin position="180"/>
        <end position="206"/>
    </location>
</feature>
<feature type="transmembrane region" description="Helical" evidence="2">
    <location>
        <begin position="23"/>
        <end position="41"/>
    </location>
</feature>
<sequence length="206" mass="23440">MQVDFASISKQQDYSRVMNQVELLWAVASLMLLGALVTLCMKCTQSKVTQKNRCSEQSNLNEDELRFQVVRSYTMMRHEQKADKSQPRRNTLKCPGTQSYREEPRYLNVTTANGSESDATYIDPITMDYYNCGHFLRPPTDDEAIPSYENIVISSTSKSEPATDDSSDYENAVNIKEWKNSREISGSPENEYSDPDYANTMGIPVI</sequence>
<dbReference type="PANTHER" id="PTHR15646">
    <property type="entry name" value="LINKER FOR ACTIVATION OF T-CELLS FAMILY MEMBER 2"/>
    <property type="match status" value="1"/>
</dbReference>
<dbReference type="Proteomes" id="UP000515159">
    <property type="component" value="Chromosome 15"/>
</dbReference>
<name>A0A6P8PQT5_GEOSA</name>
<proteinExistence type="predicted"/>
<dbReference type="GeneID" id="117348747"/>
<dbReference type="AlphaFoldDB" id="A0A6P8PQT5"/>
<gene>
    <name evidence="4" type="primary">LAT2</name>
</gene>
<keyword evidence="2" id="KW-0472">Membrane</keyword>
<dbReference type="PANTHER" id="PTHR15646:SF5">
    <property type="entry name" value="LINKER FOR ACTIVATION OF T-CELLS FAMILY MEMBER 2"/>
    <property type="match status" value="1"/>
</dbReference>